<sequence length="388" mass="43831">MVVGDLNAKHIELGYRVTNAHGLALKTLVEDLGLEIRTSSEPNHIDSRGGRDWLGLALVSPGMLNWVSKTILLPNIGSDHLPLLHELREPVPQRVPGYFNLRSGSWANLERFMASRLPSLLVGNTCANIRELEALDNGINAALTDYMRDNFKQNSVQGQSHSTLPYRVLNKIKFKRRLSRLRDECVYEENRVWFRGWISRLQREIRREIRELESSRWERACRRVDARFPDFWKQLKSLSGRGVANSVRLKRSDETLVSDPVEVAEIFSTHLDNISGTEGSQFVETSSFDTVQQMLSWDKRCQLGISRNDASDISEAEILAAISRSKNTAAGLDRIPMAIFKKALPLLITALQVLFSGSLRLGMIPSRWKVAEVILIGKPRMPHDVPGG</sequence>
<protein>
    <submittedName>
        <fullName evidence="3">Uncharacterized protein LOC115228977</fullName>
    </submittedName>
</protein>
<evidence type="ECO:0000259" key="1">
    <source>
        <dbReference type="Pfam" id="PF14529"/>
    </source>
</evidence>
<name>A0A6P7TU40_9MOLL</name>
<dbReference type="Pfam" id="PF14529">
    <property type="entry name" value="Exo_endo_phos_2"/>
    <property type="match status" value="1"/>
</dbReference>
<gene>
    <name evidence="3" type="primary">LOC115228977</name>
</gene>
<organism evidence="2 3">
    <name type="scientific">Octopus sinensis</name>
    <name type="common">East Asian common octopus</name>
    <dbReference type="NCBI Taxonomy" id="2607531"/>
    <lineage>
        <taxon>Eukaryota</taxon>
        <taxon>Metazoa</taxon>
        <taxon>Spiralia</taxon>
        <taxon>Lophotrochozoa</taxon>
        <taxon>Mollusca</taxon>
        <taxon>Cephalopoda</taxon>
        <taxon>Coleoidea</taxon>
        <taxon>Octopodiformes</taxon>
        <taxon>Octopoda</taxon>
        <taxon>Incirrata</taxon>
        <taxon>Octopodidae</taxon>
        <taxon>Octopus</taxon>
    </lineage>
</organism>
<dbReference type="SUPFAM" id="SSF56219">
    <property type="entry name" value="DNase I-like"/>
    <property type="match status" value="1"/>
</dbReference>
<dbReference type="InterPro" id="IPR036691">
    <property type="entry name" value="Endo/exonu/phosph_ase_sf"/>
</dbReference>
<dbReference type="Gene3D" id="3.60.10.10">
    <property type="entry name" value="Endonuclease/exonuclease/phosphatase"/>
    <property type="match status" value="1"/>
</dbReference>
<dbReference type="RefSeq" id="XP_029655278.1">
    <property type="nucleotide sequence ID" value="XM_029799418.1"/>
</dbReference>
<evidence type="ECO:0000313" key="2">
    <source>
        <dbReference type="Proteomes" id="UP000515154"/>
    </source>
</evidence>
<dbReference type="AlphaFoldDB" id="A0A6P7TU40"/>
<feature type="domain" description="Endonuclease/exonuclease/phosphatase" evidence="1">
    <location>
        <begin position="2"/>
        <end position="83"/>
    </location>
</feature>
<proteinExistence type="predicted"/>
<dbReference type="KEGG" id="osn:115228977"/>
<reference evidence="3" key="1">
    <citation type="submission" date="2025-08" db="UniProtKB">
        <authorList>
            <consortium name="RefSeq"/>
        </authorList>
    </citation>
    <scope>IDENTIFICATION</scope>
</reference>
<accession>A0A6P7TU40</accession>
<dbReference type="GO" id="GO:0003824">
    <property type="term" value="F:catalytic activity"/>
    <property type="evidence" value="ECO:0007669"/>
    <property type="project" value="InterPro"/>
</dbReference>
<evidence type="ECO:0000313" key="3">
    <source>
        <dbReference type="RefSeq" id="XP_029655278.1"/>
    </source>
</evidence>
<dbReference type="Proteomes" id="UP000515154">
    <property type="component" value="Unplaced"/>
</dbReference>
<dbReference type="InterPro" id="IPR005135">
    <property type="entry name" value="Endo/exonuclease/phosphatase"/>
</dbReference>
<keyword evidence="2" id="KW-1185">Reference proteome</keyword>